<evidence type="ECO:0000256" key="6">
    <source>
        <dbReference type="ARBA" id="ARBA00023015"/>
    </source>
</evidence>
<dbReference type="GO" id="GO:0016787">
    <property type="term" value="F:hydrolase activity"/>
    <property type="evidence" value="ECO:0007669"/>
    <property type="project" value="UniProtKB-KW"/>
</dbReference>
<protein>
    <submittedName>
        <fullName evidence="11">Histone deacetylase HDT1 Histone deacetylase</fullName>
    </submittedName>
</protein>
<comment type="subcellular location">
    <subcellularLocation>
        <location evidence="1">Nucleus</location>
        <location evidence="1">Nucleolus</location>
    </subcellularLocation>
</comment>
<feature type="region of interest" description="Disordered" evidence="9">
    <location>
        <begin position="232"/>
        <end position="319"/>
    </location>
</feature>
<evidence type="ECO:0000256" key="5">
    <source>
        <dbReference type="ARBA" id="ARBA00022853"/>
    </source>
</evidence>
<evidence type="ECO:0000313" key="12">
    <source>
        <dbReference type="Proteomes" id="UP000743370"/>
    </source>
</evidence>
<proteinExistence type="inferred from homology"/>
<dbReference type="EMBL" id="JABFOF010000002">
    <property type="protein sequence ID" value="KAG2406147.1"/>
    <property type="molecule type" value="Genomic_DNA"/>
</dbReference>
<gene>
    <name evidence="11" type="ORF">HKW66_Vig0054030</name>
</gene>
<feature type="compositionally biased region" description="Acidic residues" evidence="9">
    <location>
        <begin position="268"/>
        <end position="285"/>
    </location>
</feature>
<feature type="domain" description="Nucleoplasmin-like" evidence="10">
    <location>
        <begin position="153"/>
        <end position="231"/>
    </location>
</feature>
<dbReference type="AlphaFoldDB" id="A0A8T0L1W2"/>
<evidence type="ECO:0000256" key="4">
    <source>
        <dbReference type="ARBA" id="ARBA00022801"/>
    </source>
</evidence>
<dbReference type="Gene3D" id="2.60.120.340">
    <property type="entry name" value="Nucleoplasmin core domain"/>
    <property type="match status" value="1"/>
</dbReference>
<feature type="compositionally biased region" description="Basic and acidic residues" evidence="9">
    <location>
        <begin position="286"/>
        <end position="301"/>
    </location>
</feature>
<dbReference type="Proteomes" id="UP000743370">
    <property type="component" value="Unassembled WGS sequence"/>
</dbReference>
<evidence type="ECO:0000256" key="1">
    <source>
        <dbReference type="ARBA" id="ARBA00004604"/>
    </source>
</evidence>
<feature type="compositionally biased region" description="Basic and acidic residues" evidence="9">
    <location>
        <begin position="232"/>
        <end position="267"/>
    </location>
</feature>
<sequence>MKRGSGHQANNGGAIRVRNERASSRSSFDVLHHFGVHFGNNQRHLLVHPKDGAIVHHHCPPIHRGGAEFLVDGPAGAEERDVNTVETIRRELLHDVVPILKGDPVVGGALRGQHFDGAVGEVAVREHGEELLADDASDADDGNAGQTICNGKSVEVKSGESLKVDPGDDKIIHLSNACLGDVTKAKGESVALYVKFGNQKLVLGTLSSDKFPQISYDLIFEKEFELSHSWKNGRKPDFEVKHGVKPDEAKQKKTADPKKNEKAKEKDADGEDEDSSESDSDDDSSEDKIEAGKKRNIDSAKKTTIPVKKAKFVTPQKTG</sequence>
<comment type="similarity">
    <text evidence="2">Belongs to the histone deacetylase HD2 family.</text>
</comment>
<keyword evidence="8" id="KW-0539">Nucleus</keyword>
<accession>A0A8T0L1W2</accession>
<dbReference type="GO" id="GO:0005730">
    <property type="term" value="C:nucleolus"/>
    <property type="evidence" value="ECO:0007669"/>
    <property type="project" value="UniProtKB-SubCell"/>
</dbReference>
<keyword evidence="6" id="KW-0805">Transcription regulation</keyword>
<dbReference type="FunFam" id="2.60.120.340:FF:000004">
    <property type="entry name" value="Histone deacetylase HDT1"/>
    <property type="match status" value="1"/>
</dbReference>
<evidence type="ECO:0000313" key="11">
    <source>
        <dbReference type="EMBL" id="KAG2406147.1"/>
    </source>
</evidence>
<keyword evidence="4" id="KW-0378">Hydrolase</keyword>
<evidence type="ECO:0000256" key="2">
    <source>
        <dbReference type="ARBA" id="ARBA00006673"/>
    </source>
</evidence>
<comment type="caution">
    <text evidence="11">The sequence shown here is derived from an EMBL/GenBank/DDBJ whole genome shotgun (WGS) entry which is preliminary data.</text>
</comment>
<evidence type="ECO:0000259" key="10">
    <source>
        <dbReference type="Pfam" id="PF17800"/>
    </source>
</evidence>
<keyword evidence="3" id="KW-0678">Repressor</keyword>
<evidence type="ECO:0000256" key="9">
    <source>
        <dbReference type="SAM" id="MobiDB-lite"/>
    </source>
</evidence>
<evidence type="ECO:0000256" key="7">
    <source>
        <dbReference type="ARBA" id="ARBA00023163"/>
    </source>
</evidence>
<dbReference type="GO" id="GO:0006325">
    <property type="term" value="P:chromatin organization"/>
    <property type="evidence" value="ECO:0007669"/>
    <property type="project" value="UniProtKB-KW"/>
</dbReference>
<evidence type="ECO:0000256" key="3">
    <source>
        <dbReference type="ARBA" id="ARBA00022491"/>
    </source>
</evidence>
<organism evidence="11 12">
    <name type="scientific">Phaseolus angularis</name>
    <name type="common">Azuki bean</name>
    <name type="synonym">Vigna angularis</name>
    <dbReference type="NCBI Taxonomy" id="3914"/>
    <lineage>
        <taxon>Eukaryota</taxon>
        <taxon>Viridiplantae</taxon>
        <taxon>Streptophyta</taxon>
        <taxon>Embryophyta</taxon>
        <taxon>Tracheophyta</taxon>
        <taxon>Spermatophyta</taxon>
        <taxon>Magnoliopsida</taxon>
        <taxon>eudicotyledons</taxon>
        <taxon>Gunneridae</taxon>
        <taxon>Pentapetalae</taxon>
        <taxon>rosids</taxon>
        <taxon>fabids</taxon>
        <taxon>Fabales</taxon>
        <taxon>Fabaceae</taxon>
        <taxon>Papilionoideae</taxon>
        <taxon>50 kb inversion clade</taxon>
        <taxon>NPAAA clade</taxon>
        <taxon>indigoferoid/millettioid clade</taxon>
        <taxon>Phaseoleae</taxon>
        <taxon>Vigna</taxon>
    </lineage>
</organism>
<name>A0A8T0L1W2_PHAAN</name>
<keyword evidence="7" id="KW-0804">Transcription</keyword>
<reference evidence="11 12" key="1">
    <citation type="submission" date="2020-05" db="EMBL/GenBank/DDBJ databases">
        <title>Vigna angularis (adzuki bean) Var. LongXiaoDou No. 4 denovo assembly.</title>
        <authorList>
            <person name="Xiang H."/>
        </authorList>
    </citation>
    <scope>NUCLEOTIDE SEQUENCE [LARGE SCALE GENOMIC DNA]</scope>
    <source>
        <tissue evidence="11">Leaf</tissue>
    </source>
</reference>
<dbReference type="InterPro" id="IPR041232">
    <property type="entry name" value="NPL"/>
</dbReference>
<evidence type="ECO:0000256" key="8">
    <source>
        <dbReference type="ARBA" id="ARBA00023242"/>
    </source>
</evidence>
<keyword evidence="5" id="KW-0156">Chromatin regulator</keyword>
<dbReference type="Pfam" id="PF17800">
    <property type="entry name" value="NPL"/>
    <property type="match status" value="1"/>
</dbReference>